<accession>A0A1T5IE21</accession>
<name>A0A1T5IE21_9MICO</name>
<dbReference type="Gene3D" id="3.40.50.720">
    <property type="entry name" value="NAD(P)-binding Rossmann-like Domain"/>
    <property type="match status" value="1"/>
</dbReference>
<dbReference type="SUPFAM" id="SSF50129">
    <property type="entry name" value="GroES-like"/>
    <property type="match status" value="1"/>
</dbReference>
<sequence>MPTNQAAWLPPKHARLSVGPAPYTRPEADEIVVENRAVAINPLDWILQEVGTIIYPWVKYPAVIGTDVAGVVVEVGSAVTRFAVGDRVLGMTVGTDKDSNSSARGAFQRYSVVFERLASPIPDDLPFENAAVLPLGISTAACALFEADQLALDYPKPRLAPADASSDDSSARPSHPAAAPAGSASKGTVLVWGASTSVGSNAVQLAVAAGYDVVATASPRNFDYVRSLGASQVFDYSSASVVGDIVAALRGTTFMGAAAIGAGSSERCSDIVRQVDGRKRIALLSTPVSFNNVVEPGRRKRLPLTFMRIGMSQAAYFAKAGVRGIRSKFVIGSSLKNTPVSTAIYADFLPQALAAKTFTVAPEPLVVGHGLDQVQAAFDANRRGVSARKAVVTL</sequence>
<dbReference type="InterPro" id="IPR020843">
    <property type="entry name" value="ER"/>
</dbReference>
<feature type="region of interest" description="Disordered" evidence="1">
    <location>
        <begin position="161"/>
        <end position="183"/>
    </location>
</feature>
<dbReference type="InterPro" id="IPR036291">
    <property type="entry name" value="NAD(P)-bd_dom_sf"/>
</dbReference>
<dbReference type="Gene3D" id="3.90.180.10">
    <property type="entry name" value="Medium-chain alcohol dehydrogenases, catalytic domain"/>
    <property type="match status" value="1"/>
</dbReference>
<protein>
    <submittedName>
        <fullName evidence="3">Alcohol dehydrogenase GroES-like domain-containing protein</fullName>
    </submittedName>
</protein>
<dbReference type="SMART" id="SM00829">
    <property type="entry name" value="PKS_ER"/>
    <property type="match status" value="1"/>
</dbReference>
<dbReference type="InterPro" id="IPR047122">
    <property type="entry name" value="Trans-enoyl_RdTase-like"/>
</dbReference>
<feature type="domain" description="Enoyl reductase (ER)" evidence="2">
    <location>
        <begin position="13"/>
        <end position="392"/>
    </location>
</feature>
<dbReference type="EMBL" id="FUZP01000001">
    <property type="protein sequence ID" value="SKC37345.1"/>
    <property type="molecule type" value="Genomic_DNA"/>
</dbReference>
<evidence type="ECO:0000313" key="3">
    <source>
        <dbReference type="EMBL" id="SKC37345.1"/>
    </source>
</evidence>
<keyword evidence="4" id="KW-1185">Reference proteome</keyword>
<dbReference type="SUPFAM" id="SSF51735">
    <property type="entry name" value="NAD(P)-binding Rossmann-fold domains"/>
    <property type="match status" value="1"/>
</dbReference>
<dbReference type="PANTHER" id="PTHR45348:SF2">
    <property type="entry name" value="ZINC-TYPE ALCOHOL DEHYDROGENASE-LIKE PROTEIN C2E1P3.01"/>
    <property type="match status" value="1"/>
</dbReference>
<evidence type="ECO:0000259" key="2">
    <source>
        <dbReference type="SMART" id="SM00829"/>
    </source>
</evidence>
<dbReference type="Pfam" id="PF08240">
    <property type="entry name" value="ADH_N"/>
    <property type="match status" value="1"/>
</dbReference>
<gene>
    <name evidence="3" type="ORF">SAMN06309945_0313</name>
</gene>
<dbReference type="Proteomes" id="UP000190857">
    <property type="component" value="Unassembled WGS sequence"/>
</dbReference>
<organism evidence="3 4">
    <name type="scientific">Okibacterium fritillariae</name>
    <dbReference type="NCBI Taxonomy" id="123320"/>
    <lineage>
        <taxon>Bacteria</taxon>
        <taxon>Bacillati</taxon>
        <taxon>Actinomycetota</taxon>
        <taxon>Actinomycetes</taxon>
        <taxon>Micrococcales</taxon>
        <taxon>Microbacteriaceae</taxon>
        <taxon>Okibacterium</taxon>
    </lineage>
</organism>
<dbReference type="OrthoDB" id="9801186at2"/>
<evidence type="ECO:0000313" key="4">
    <source>
        <dbReference type="Proteomes" id="UP000190857"/>
    </source>
</evidence>
<dbReference type="AlphaFoldDB" id="A0A1T5IE21"/>
<dbReference type="CDD" id="cd08249">
    <property type="entry name" value="enoyl_reductase_like"/>
    <property type="match status" value="1"/>
</dbReference>
<dbReference type="InterPro" id="IPR013154">
    <property type="entry name" value="ADH-like_N"/>
</dbReference>
<dbReference type="PANTHER" id="PTHR45348">
    <property type="entry name" value="HYPOTHETICAL OXIDOREDUCTASE (EUROFUNG)"/>
    <property type="match status" value="1"/>
</dbReference>
<evidence type="ECO:0000256" key="1">
    <source>
        <dbReference type="SAM" id="MobiDB-lite"/>
    </source>
</evidence>
<dbReference type="RefSeq" id="WP_079726548.1">
    <property type="nucleotide sequence ID" value="NZ_FUZP01000001.1"/>
</dbReference>
<reference evidence="3 4" key="1">
    <citation type="submission" date="2017-02" db="EMBL/GenBank/DDBJ databases">
        <authorList>
            <person name="Peterson S.W."/>
        </authorList>
    </citation>
    <scope>NUCLEOTIDE SEQUENCE [LARGE SCALE GENOMIC DNA]</scope>
    <source>
        <strain evidence="3 4">VKM Ac-2059</strain>
    </source>
</reference>
<proteinExistence type="predicted"/>
<dbReference type="GO" id="GO:0016651">
    <property type="term" value="F:oxidoreductase activity, acting on NAD(P)H"/>
    <property type="evidence" value="ECO:0007669"/>
    <property type="project" value="InterPro"/>
</dbReference>
<dbReference type="InterPro" id="IPR011032">
    <property type="entry name" value="GroES-like_sf"/>
</dbReference>
<dbReference type="STRING" id="123320.SAMN06309945_0313"/>